<evidence type="ECO:0000313" key="3">
    <source>
        <dbReference type="Proteomes" id="UP000006049"/>
    </source>
</evidence>
<name>I3YSU0_AEQSU</name>
<evidence type="ECO:0000256" key="1">
    <source>
        <dbReference type="SAM" id="MobiDB-lite"/>
    </source>
</evidence>
<reference evidence="2 3" key="1">
    <citation type="submission" date="2012-06" db="EMBL/GenBank/DDBJ databases">
        <title>The complete genome of Aequorivita sublithincola DSM 14238.</title>
        <authorList>
            <consortium name="US DOE Joint Genome Institute (JGI-PGF)"/>
            <person name="Lucas S."/>
            <person name="Copeland A."/>
            <person name="Lapidus A."/>
            <person name="Goodwin L."/>
            <person name="Pitluck S."/>
            <person name="Peters L."/>
            <person name="Munk A.C.C."/>
            <person name="Kyrpides N."/>
            <person name="Mavromatis K."/>
            <person name="Pagani I."/>
            <person name="Ivanova N."/>
            <person name="Ovchinnikova G."/>
            <person name="Zeytun A."/>
            <person name="Detter J.C."/>
            <person name="Han C."/>
            <person name="Land M."/>
            <person name="Hauser L."/>
            <person name="Markowitz V."/>
            <person name="Cheng J.-F."/>
            <person name="Hugenholtz P."/>
            <person name="Woyke T."/>
            <person name="Wu D."/>
            <person name="Tindall B."/>
            <person name="Faehnrich R."/>
            <person name="Brambilla E."/>
            <person name="Klenk H.-P."/>
            <person name="Eisen J.A."/>
        </authorList>
    </citation>
    <scope>NUCLEOTIDE SEQUENCE [LARGE SCALE GENOMIC DNA]</scope>
    <source>
        <strain evidence="3">DSM 14238 / LMG 21431 / ACAM 643 / 9-3</strain>
    </source>
</reference>
<dbReference type="Proteomes" id="UP000006049">
    <property type="component" value="Chromosome"/>
</dbReference>
<sequence>MPQEKQNKKPEPAKAQAKKQDNKKAPQAAPKKK</sequence>
<feature type="region of interest" description="Disordered" evidence="1">
    <location>
        <begin position="1"/>
        <end position="33"/>
    </location>
</feature>
<keyword evidence="3" id="KW-1185">Reference proteome</keyword>
<dbReference type="EMBL" id="CP003280">
    <property type="protein sequence ID" value="AFL80058.1"/>
    <property type="molecule type" value="Genomic_DNA"/>
</dbReference>
<organism evidence="2 3">
    <name type="scientific">Aequorivita sublithincola (strain DSM 14238 / LMG 21431 / ACAM 643 / 9-3)</name>
    <dbReference type="NCBI Taxonomy" id="746697"/>
    <lineage>
        <taxon>Bacteria</taxon>
        <taxon>Pseudomonadati</taxon>
        <taxon>Bacteroidota</taxon>
        <taxon>Flavobacteriia</taxon>
        <taxon>Flavobacteriales</taxon>
        <taxon>Flavobacteriaceae</taxon>
        <taxon>Aequorivita</taxon>
    </lineage>
</organism>
<evidence type="ECO:0000313" key="2">
    <source>
        <dbReference type="EMBL" id="AFL80058.1"/>
    </source>
</evidence>
<dbReference type="KEGG" id="asl:Aeqsu_0547"/>
<accession>I3YSU0</accession>
<dbReference type="STRING" id="746697.Aeqsu_0547"/>
<dbReference type="AlphaFoldDB" id="I3YSU0"/>
<feature type="compositionally biased region" description="Basic and acidic residues" evidence="1">
    <location>
        <begin position="1"/>
        <end position="24"/>
    </location>
</feature>
<protein>
    <submittedName>
        <fullName evidence="2">Uncharacterized protein</fullName>
    </submittedName>
</protein>
<dbReference type="HOGENOM" id="CLU_213142_5_1_10"/>
<gene>
    <name evidence="2" type="ordered locus">Aeqsu_0547</name>
</gene>
<proteinExistence type="predicted"/>